<name>A0A7W7I3B0_9ACTN</name>
<comment type="caution">
    <text evidence="1">The sequence shown here is derived from an EMBL/GenBank/DDBJ whole genome shotgun (WGS) entry which is preliminary data.</text>
</comment>
<organism evidence="1 2">
    <name type="scientific">Actinoplanes digitatis</name>
    <dbReference type="NCBI Taxonomy" id="1868"/>
    <lineage>
        <taxon>Bacteria</taxon>
        <taxon>Bacillati</taxon>
        <taxon>Actinomycetota</taxon>
        <taxon>Actinomycetes</taxon>
        <taxon>Micromonosporales</taxon>
        <taxon>Micromonosporaceae</taxon>
        <taxon>Actinoplanes</taxon>
    </lineage>
</organism>
<dbReference type="AlphaFoldDB" id="A0A7W7I3B0"/>
<sequence length="74" mass="8504">MGKYRWRTKLRSILPAWCVNFAAKGGRDCGDHEWYKSAENLYHCYRCQVGVRTTPPEHRQAQAPPANPTSNKVV</sequence>
<evidence type="ECO:0000313" key="2">
    <source>
        <dbReference type="Proteomes" id="UP000578112"/>
    </source>
</evidence>
<dbReference type="EMBL" id="JACHNH010000001">
    <property type="protein sequence ID" value="MBB4765644.1"/>
    <property type="molecule type" value="Genomic_DNA"/>
</dbReference>
<reference evidence="1 2" key="1">
    <citation type="submission" date="2020-08" db="EMBL/GenBank/DDBJ databases">
        <title>Sequencing the genomes of 1000 actinobacteria strains.</title>
        <authorList>
            <person name="Klenk H.-P."/>
        </authorList>
    </citation>
    <scope>NUCLEOTIDE SEQUENCE [LARGE SCALE GENOMIC DNA]</scope>
    <source>
        <strain evidence="1 2">DSM 43149</strain>
    </source>
</reference>
<evidence type="ECO:0000313" key="1">
    <source>
        <dbReference type="EMBL" id="MBB4765644.1"/>
    </source>
</evidence>
<gene>
    <name evidence="1" type="ORF">BJ971_006200</name>
</gene>
<dbReference type="Proteomes" id="UP000578112">
    <property type="component" value="Unassembled WGS sequence"/>
</dbReference>
<accession>A0A7W7I3B0</accession>
<keyword evidence="2" id="KW-1185">Reference proteome</keyword>
<proteinExistence type="predicted"/>
<protein>
    <submittedName>
        <fullName evidence="1">Uncharacterized protein</fullName>
    </submittedName>
</protein>